<proteinExistence type="predicted"/>
<dbReference type="VEuPathDB" id="TriTrypDB:LtaPh_2718400"/>
<feature type="region of interest" description="Disordered" evidence="1">
    <location>
        <begin position="97"/>
        <end position="150"/>
    </location>
</feature>
<feature type="region of interest" description="Disordered" evidence="1">
    <location>
        <begin position="896"/>
        <end position="955"/>
    </location>
</feature>
<feature type="compositionally biased region" description="Polar residues" evidence="1">
    <location>
        <begin position="899"/>
        <end position="908"/>
    </location>
</feature>
<evidence type="ECO:0000313" key="2">
    <source>
        <dbReference type="EMBL" id="GET89830.1"/>
    </source>
</evidence>
<organism evidence="2 3">
    <name type="scientific">Leishmania tarentolae</name>
    <name type="common">Sauroleishmania tarentolae</name>
    <dbReference type="NCBI Taxonomy" id="5689"/>
    <lineage>
        <taxon>Eukaryota</taxon>
        <taxon>Discoba</taxon>
        <taxon>Euglenozoa</taxon>
        <taxon>Kinetoplastea</taxon>
        <taxon>Metakinetoplastina</taxon>
        <taxon>Trypanosomatida</taxon>
        <taxon>Trypanosomatidae</taxon>
        <taxon>Leishmaniinae</taxon>
        <taxon>Leishmania</taxon>
        <taxon>lizard Leishmania</taxon>
    </lineage>
</organism>
<feature type="region of interest" description="Disordered" evidence="1">
    <location>
        <begin position="726"/>
        <end position="789"/>
    </location>
</feature>
<protein>
    <submittedName>
        <fullName evidence="2">Uncharacterized protein</fullName>
    </submittedName>
</protein>
<dbReference type="AlphaFoldDB" id="A0A640KJF3"/>
<feature type="compositionally biased region" description="Basic and acidic residues" evidence="1">
    <location>
        <begin position="589"/>
        <end position="607"/>
    </location>
</feature>
<dbReference type="Proteomes" id="UP000419144">
    <property type="component" value="Unassembled WGS sequence"/>
</dbReference>
<reference evidence="2" key="1">
    <citation type="submission" date="2019-11" db="EMBL/GenBank/DDBJ databases">
        <title>Leishmania tarentolae CDS.</title>
        <authorList>
            <person name="Goto Y."/>
            <person name="Yamagishi J."/>
        </authorList>
    </citation>
    <scope>NUCLEOTIDE SEQUENCE [LARGE SCALE GENOMIC DNA]</scope>
    <source>
        <strain evidence="2">Parrot Tar II</strain>
    </source>
</reference>
<dbReference type="EMBL" id="BLBS01000037">
    <property type="protein sequence ID" value="GET89830.1"/>
    <property type="molecule type" value="Genomic_DNA"/>
</dbReference>
<gene>
    <name evidence="2" type="ORF">LtaPh_2718400</name>
</gene>
<feature type="compositionally biased region" description="Polar residues" evidence="1">
    <location>
        <begin position="608"/>
        <end position="618"/>
    </location>
</feature>
<name>A0A640KJF3_LEITA</name>
<feature type="compositionally biased region" description="Basic and acidic residues" evidence="1">
    <location>
        <begin position="920"/>
        <end position="941"/>
    </location>
</feature>
<feature type="region of interest" description="Disordered" evidence="1">
    <location>
        <begin position="509"/>
        <end position="643"/>
    </location>
</feature>
<evidence type="ECO:0000313" key="3">
    <source>
        <dbReference type="Proteomes" id="UP000419144"/>
    </source>
</evidence>
<accession>A0A640KJF3</accession>
<keyword evidence="3" id="KW-1185">Reference proteome</keyword>
<feature type="compositionally biased region" description="Basic and acidic residues" evidence="1">
    <location>
        <begin position="533"/>
        <end position="552"/>
    </location>
</feature>
<comment type="caution">
    <text evidence="2">The sequence shown here is derived from an EMBL/GenBank/DDBJ whole genome shotgun (WGS) entry which is preliminary data.</text>
</comment>
<evidence type="ECO:0000256" key="1">
    <source>
        <dbReference type="SAM" id="MobiDB-lite"/>
    </source>
</evidence>
<sequence length="1024" mass="112080">MSSAHYAPEATVDLAAFTYQSRSPLTRGYPTASFSEISGNVLSPPAAQREYRVKPSRSAIASPVHGPKLLTYSTAAWKGRGHAPPYSSPIRICTKNVGDGRHAAPASNRDSAWQKSPHIVSESARDTSPQPRTPPKHGGHNSGTAVVAGSGGSRHGVGYADLRHLSVVGFTPPSTSHVAFSVPSSAAMCWVCEVCCRDGPGSTWPEAPALFFARAADKLPVSLLTLCHTCAIAVGADMRATTQQVLQRCHHTPVLRYRTAAYLNAIREYKLLLELMARKVVRSCERMKSIQSSLAHEKTQQRRLHTYGAAEQQQRYLNPSMDAARMPLTFLSPSLQGKVLSQLLEALEDLLQRDGRAVRLAATRTSLSQEKSPLPLCEVMAPRERHMLLEELAHVERQLVSVKSSATSAITVPVTPGASSLSQQGRHLYDVPPEKSANTRGKAHTSDTGLAYSPRSLVELHRSPQSNRVVEEAAHHLAAVADPHGYFEHHHDRMPGRSQAAPIKGHRDMFSQVPRQSRNREFSPPELTPPQRSTHDKYDDRALNAACRKDDDTISGGRAGANGNIAVPGTRASAASSTRMAFPSPTAPRQERGTNGRHRHETDRVSPTDDQSGVQDTRLSSEDESRGRAAAAVVPPRPSLDQDGRRAMWSVINEAIWEAYRRSPRMEDGSWESATHSSRVLSGEDDDERYCRYSAATAGTRSLKGDSDVQLWDYFAGRLSTTPQLHVGGGGDFDGQTLPLPSPSPDAHPLTCEGRGPVRPRQPTDTRSRTRGKAAAANDSDGQLSDVGSHDTAALQRRVLHEQQLRREADEAVRAARAQIAALEMATNDMAESLLTHRLAVTFRAHLEGMETLVGRWTRLAQNFCLQKSLLFAEEVSAVVRQLLRVTCGVASLWPPKAQHQQPQSGRRPTSPYIEALTPKNDDREELWVSREDEESSDSRRGISLCTGPVETPRNSATVVANHPLRSTGGDEVPHHYGYRTDHPSRCSSPERQPLQKPLPTVIPTSSSFSFPTHLQLRPLSLRV</sequence>
<dbReference type="OrthoDB" id="243397at2759"/>